<protein>
    <submittedName>
        <fullName evidence="4">Uncharacterized protein</fullName>
    </submittedName>
</protein>
<dbReference type="HOGENOM" id="CLU_228387_0_0_1"/>
<feature type="compositionally biased region" description="Acidic residues" evidence="3">
    <location>
        <begin position="1936"/>
        <end position="1951"/>
    </location>
</feature>
<feature type="compositionally biased region" description="Acidic residues" evidence="3">
    <location>
        <begin position="1830"/>
        <end position="1861"/>
    </location>
</feature>
<sequence length="2520" mass="288830">MVSVLFKVPDSLNSILISINEHLEEHFSKSYKIAANYKKYNIVPEFYTMDWQLGALELLQSYDLFNPSTNVSRTLALFKRSQEFRSTLIGLKSNIYSNADLNSELSQLKTFKDNTSTEQCLQIQEREILPLVDALTEMLLLQIINAIYAKKELNLATLDKNILVNVDFNGALLKYKATGNERFLHEIKKEFYSAAANCPSARPSKFIDGAYNAEIGLSIAGVEPVFSKTIIQLLVDLENKCATLSNFKAVEEQREFLRLLVWDNMHALSSDPFDFINNQHSLLKNNLKNVLDRLKNCLKLSNISLDNFSYNDFKDPVLRKTIEQVQSSYHKFKTALASTQREDSSFSYVADIHLNLGFAELYLNSLLPRVDPLAKKAMKKNHIVSVISMFEQMKLSFESQNAVFSNEDYKHPYVQPIKEMIENLQSRLQKCGESSNIGVKSCSYNQVVQVRYLISSLCLVIADNAKFQQVTHARSSIFKLTVLDDINDCTKMVEKLPNQPYSEEVMNKIQYYIDIFESSVPSFDTIIQDWNQLRGFYPDIIEPLLGNIFQFLYGFKLKLFWIKREVLKFQYNIQFKVNLENELLKLAELPSLNGNVATLNVLVESHTIQREGPFMNYILCAEQPAYVKEKEYVRQQENKEREKAEAGSLYKMRSKCDDKTEEELIEEELKELLPNHHVLDFSDLQPQILSDSPVEVEVETDYKSCGLMTDEDLMFVVDLHSKLFKNFIRAEWLIPEPNKHILPDYVSPLREKYKLARRLMENHPNYFQYTLDKQLCASLAVLLEVSGKYDANEKHVEPLSPKIHNKKIKDFYKDSDVDEVKPCLKALNVLKSKVNELLEEWPEQPTLKTILLIIDRILNFDIKSPISRFLTGFDILLSKCHEWEEVAHSGVSLRNSTPELTAQIITWRKLELSRWKDLLSTTFTGLNKPLSKWWLYMYNLLKQYLHSDEVNKSQLIDTLQSFITKSPIAEFHGRLEMLLEFHCHAIGLPRSAKSALFISIIWNVYNYFNQFSTVITNKIKDLRSPIERKLKDYLKIVRWKDINYWSIRNTVDKTHKMLHKFVREYKGVLSQPVTPFLTNPVSENLIDNVGIWDRPQRQNPKPYHYTLDAESYMAKASIKDFAYLAKARKIAKETILSTEYPELLKCLDGFVTDVIETSSHLKNLEIDTSLTKAKQKSQAKTILNQKHRALADLFQSLTKMGVSFKTGLIDMKLKNPADNFTIKPIDLSASLTFLGLNSMDGKILTIWDSCELYYYRSVMRCEILHSALLTPAPDLGMQNIERCRGFAAHLLTICQQQKVNLIEATQSHYVLRGYAKQMREFCEYSSLISFKTLEDIQEVLGSLAVVTSQLQLMVNSCPEEQTQESQYIAIPQLKPDSDKLKRKDDENWKKINKSLNGITSLSAKMLQVMHKNAYYQPHISRDVVKPELVPFANKDQLYTDLQKLNEYLNNLKLIFDPIKVVDSIKWVSKSITLILEEGFKEQELDPAPEHVVDDLLQNFTTTILIKIQNVYKKYKEPRLQDDTEEELQLKPNHLKVLLTGNLAEDFQTFDLGNVLKAAEAVLTVLLGKSAQVSEKIINQTAKSLALFDQVLRLSEYFITQQVAAYRITCKLTSILMNIFIDLASKGFCVPPELSDEMDKEGVSKPSNGMGLGDGQGEKDVSDRIESEDQLDDAQPANQEKQTDEDPDCKEEDNAIEMSEDFDSKLQDKKPTGEDDEDQDNQGSDAEEQMGETEKGADQLDQEIWGEDKENDNEENDEEKEEDGKGGEKDGEDQLEAKGDKESKEKPERKEPSKDQTEESEKNNKEINEMNEPEFDDEQTDPYHGNQQELPEPEPMDLPDDLQLDEGEGNDGEQPEENPFDIDEMKDQQVPEDKPEDQDGQAEEDRTNDEEKGFSSDDEDVTRNEGDDNIEDEESESPNADEKPPEPEKIEEASTQDGDEPMEQANEEESALDETPSNQENIEAMQAEDKGATDKAENMKSEQPIDDICQEDKPDKEGMGQSQMEESETGHSVQSSAQQEAKTSNSEQEMEKKRKERPGQSDLKRSLGDVNEPVEKRLKTMEAKENDNSPQEEADDQQADMYQHIQEATKDKTKQVLDAATKDQVDEQKKEAVHEENGADDEEMEVDGFNEVPEDYEEEVKEAVADTLKENKTKSEGNTKQKRQHPEGEAVEEIADVEIEGEIVKTLTVSRGLESSYHTQYHLLQEKTFEKLSQEEINEVRAQVEQELSTWKSAPTNMEAEQTWQKISSVTSSLAQDLSEQLRLVLEPTQASHLRGDFRTGRRINMRKVIPYIASQFRKDKIWLRRTKPSKREYQIVLAIDDSASMADNHSKELAFESVALISKALSLLESGQLAVVSFGETTEIHHKLTEPFTDKCGVQLLQNFQFDQQKTYIGKLVNFVTEMFEQNCTQSSIPNAKLLLIVSDGQGVFSEGQSFVTKAVRRAKLANIFTVFVIIDNPKSRSSVLDIKSTIFKDGKFVGFQNYMDRFPFPFYLILRDINSLPGVLSDALMQWFEMVTSQQ</sequence>
<feature type="compositionally biased region" description="Acidic residues" evidence="3">
    <location>
        <begin position="1906"/>
        <end position="1915"/>
    </location>
</feature>
<dbReference type="Pfam" id="PF00092">
    <property type="entry name" value="VWA"/>
    <property type="match status" value="1"/>
</dbReference>
<feature type="compositionally biased region" description="Acidic residues" evidence="3">
    <location>
        <begin position="1808"/>
        <end position="1819"/>
    </location>
</feature>
<feature type="compositionally biased region" description="Acidic residues" evidence="3">
    <location>
        <begin position="1682"/>
        <end position="1700"/>
    </location>
</feature>
<dbReference type="PANTHER" id="PTHR48103:SF2">
    <property type="entry name" value="MIDASIN"/>
    <property type="match status" value="1"/>
</dbReference>
<organism evidence="4">
    <name type="scientific">Dendroctonus ponderosae</name>
    <name type="common">Mountain pine beetle</name>
    <dbReference type="NCBI Taxonomy" id="77166"/>
    <lineage>
        <taxon>Eukaryota</taxon>
        <taxon>Metazoa</taxon>
        <taxon>Ecdysozoa</taxon>
        <taxon>Arthropoda</taxon>
        <taxon>Hexapoda</taxon>
        <taxon>Insecta</taxon>
        <taxon>Pterygota</taxon>
        <taxon>Neoptera</taxon>
        <taxon>Endopterygota</taxon>
        <taxon>Coleoptera</taxon>
        <taxon>Polyphaga</taxon>
        <taxon>Cucujiformia</taxon>
        <taxon>Curculionidae</taxon>
        <taxon>Scolytinae</taxon>
        <taxon>Dendroctonus</taxon>
    </lineage>
</organism>
<evidence type="ECO:0000313" key="4">
    <source>
        <dbReference type="EMBL" id="ENN81562.1"/>
    </source>
</evidence>
<dbReference type="GO" id="GO:0005524">
    <property type="term" value="F:ATP binding"/>
    <property type="evidence" value="ECO:0007669"/>
    <property type="project" value="UniProtKB-KW"/>
</dbReference>
<evidence type="ECO:0000256" key="3">
    <source>
        <dbReference type="SAM" id="MobiDB-lite"/>
    </source>
</evidence>
<evidence type="ECO:0000256" key="1">
    <source>
        <dbReference type="ARBA" id="ARBA00022741"/>
    </source>
</evidence>
<feature type="compositionally biased region" description="Basic and acidic residues" evidence="3">
    <location>
        <begin position="2086"/>
        <end position="2116"/>
    </location>
</feature>
<dbReference type="OMA" id="MERCRGY"/>
<evidence type="ECO:0000256" key="2">
    <source>
        <dbReference type="ARBA" id="ARBA00022840"/>
    </source>
</evidence>
<feature type="compositionally biased region" description="Acidic residues" evidence="3">
    <location>
        <begin position="1713"/>
        <end position="1730"/>
    </location>
</feature>
<feature type="compositionally biased region" description="Basic and acidic residues" evidence="3">
    <location>
        <begin position="2028"/>
        <end position="2066"/>
    </location>
</feature>
<feature type="compositionally biased region" description="Basic and acidic residues" evidence="3">
    <location>
        <begin position="2140"/>
        <end position="2167"/>
    </location>
</feature>
<gene>
    <name evidence="4" type="ORF">YQE_02091</name>
</gene>
<dbReference type="OrthoDB" id="422220at2759"/>
<feature type="non-terminal residue" evidence="4">
    <location>
        <position position="1"/>
    </location>
</feature>
<feature type="region of interest" description="Disordered" evidence="3">
    <location>
        <begin position="1634"/>
        <end position="2168"/>
    </location>
</feature>
<dbReference type="SUPFAM" id="SSF53300">
    <property type="entry name" value="vWA-like"/>
    <property type="match status" value="1"/>
</dbReference>
<feature type="compositionally biased region" description="Basic and acidic residues" evidence="3">
    <location>
        <begin position="1966"/>
        <end position="1979"/>
    </location>
</feature>
<dbReference type="Gene3D" id="3.40.50.410">
    <property type="entry name" value="von Willebrand factor, type A domain"/>
    <property type="match status" value="1"/>
</dbReference>
<dbReference type="EMBL" id="KB740085">
    <property type="protein sequence ID" value="ENN81562.1"/>
    <property type="molecule type" value="Genomic_DNA"/>
</dbReference>
<feature type="compositionally biased region" description="Basic and acidic residues" evidence="3">
    <location>
        <begin position="1774"/>
        <end position="1807"/>
    </location>
</feature>
<feature type="compositionally biased region" description="Basic and acidic residues" evidence="3">
    <location>
        <begin position="1862"/>
        <end position="1872"/>
    </location>
</feature>
<dbReference type="SMART" id="SM00327">
    <property type="entry name" value="VWA"/>
    <property type="match status" value="1"/>
</dbReference>
<dbReference type="GO" id="GO:0005634">
    <property type="term" value="C:nucleus"/>
    <property type="evidence" value="ECO:0007669"/>
    <property type="project" value="TreeGrafter"/>
</dbReference>
<feature type="compositionally biased region" description="Basic and acidic residues" evidence="3">
    <location>
        <begin position="1919"/>
        <end position="1931"/>
    </location>
</feature>
<accession>N6US83</accession>
<dbReference type="InterPro" id="IPR002035">
    <property type="entry name" value="VWF_A"/>
</dbReference>
<reference evidence="4" key="1">
    <citation type="journal article" date="2013" name="Genome Biol.">
        <title>Draft genome of the mountain pine beetle, Dendroctonus ponderosae Hopkins, a major forest pest.</title>
        <authorList>
            <person name="Keeling C.I."/>
            <person name="Yuen M.M."/>
            <person name="Liao N.Y."/>
            <person name="Docking T.R."/>
            <person name="Chan S.K."/>
            <person name="Taylor G.A."/>
            <person name="Palmquist D.L."/>
            <person name="Jackman S.D."/>
            <person name="Nguyen A."/>
            <person name="Li M."/>
            <person name="Henderson H."/>
            <person name="Janes J.K."/>
            <person name="Zhao Y."/>
            <person name="Pandoh P."/>
            <person name="Moore R."/>
            <person name="Sperling F.A."/>
            <person name="Huber D.P."/>
            <person name="Birol I."/>
            <person name="Jones S.J."/>
            <person name="Bohlmann J."/>
        </authorList>
    </citation>
    <scope>NUCLEOTIDE SEQUENCE</scope>
</reference>
<keyword evidence="2" id="KW-0067">ATP-binding</keyword>
<dbReference type="GO" id="GO:0030687">
    <property type="term" value="C:preribosome, large subunit precursor"/>
    <property type="evidence" value="ECO:0007669"/>
    <property type="project" value="TreeGrafter"/>
</dbReference>
<name>N6US83_DENPD</name>
<feature type="compositionally biased region" description="Acidic residues" evidence="3">
    <location>
        <begin position="2117"/>
        <end position="2139"/>
    </location>
</feature>
<dbReference type="GO" id="GO:0000027">
    <property type="term" value="P:ribosomal large subunit assembly"/>
    <property type="evidence" value="ECO:0007669"/>
    <property type="project" value="TreeGrafter"/>
</dbReference>
<feature type="compositionally biased region" description="Basic and acidic residues" evidence="3">
    <location>
        <begin position="1701"/>
        <end position="1712"/>
    </location>
</feature>
<feature type="compositionally biased region" description="Basic and acidic residues" evidence="3">
    <location>
        <begin position="1882"/>
        <end position="1905"/>
    </location>
</feature>
<dbReference type="FunFam" id="3.40.50.410:FF:000028">
    <property type="entry name" value="Midasin"/>
    <property type="match status" value="1"/>
</dbReference>
<dbReference type="GO" id="GO:0000055">
    <property type="term" value="P:ribosomal large subunit export from nucleus"/>
    <property type="evidence" value="ECO:0007669"/>
    <property type="project" value="TreeGrafter"/>
</dbReference>
<proteinExistence type="predicted"/>
<feature type="compositionally biased region" description="Basic and acidic residues" evidence="3">
    <location>
        <begin position="1655"/>
        <end position="1666"/>
    </location>
</feature>
<feature type="compositionally biased region" description="Polar residues" evidence="3">
    <location>
        <begin position="1999"/>
        <end position="2026"/>
    </location>
</feature>
<dbReference type="PANTHER" id="PTHR48103">
    <property type="entry name" value="MIDASIN-RELATED"/>
    <property type="match status" value="1"/>
</dbReference>
<feature type="compositionally biased region" description="Acidic residues" evidence="3">
    <location>
        <begin position="1739"/>
        <end position="1760"/>
    </location>
</feature>
<dbReference type="InterPro" id="IPR036465">
    <property type="entry name" value="vWFA_dom_sf"/>
</dbReference>
<dbReference type="PROSITE" id="PS50234">
    <property type="entry name" value="VWFA"/>
    <property type="match status" value="1"/>
</dbReference>
<keyword evidence="1" id="KW-0547">Nucleotide-binding</keyword>